<dbReference type="Proteomes" id="UP000596742">
    <property type="component" value="Unassembled WGS sequence"/>
</dbReference>
<dbReference type="AlphaFoldDB" id="A0A8B6EVZ5"/>
<dbReference type="EMBL" id="UYJE01005839">
    <property type="protein sequence ID" value="VDI40882.1"/>
    <property type="molecule type" value="Genomic_DNA"/>
</dbReference>
<evidence type="ECO:0000313" key="2">
    <source>
        <dbReference type="EMBL" id="VDI40882.1"/>
    </source>
</evidence>
<keyword evidence="3" id="KW-1185">Reference proteome</keyword>
<sequence>MANPLFRKSKEEALGDDAYVAYCDGDYKWVYEPLRSFLEEKRNCKLLLSDRGDGDCNCNLSKSSHEQGIRKYQNSMHQSPTSKYPTKRKRGSTKIQRINHQHPSTQRKGKEEVLKFNASITNIQVPKEKGN</sequence>
<organism evidence="2 3">
    <name type="scientific">Mytilus galloprovincialis</name>
    <name type="common">Mediterranean mussel</name>
    <dbReference type="NCBI Taxonomy" id="29158"/>
    <lineage>
        <taxon>Eukaryota</taxon>
        <taxon>Metazoa</taxon>
        <taxon>Spiralia</taxon>
        <taxon>Lophotrochozoa</taxon>
        <taxon>Mollusca</taxon>
        <taxon>Bivalvia</taxon>
        <taxon>Autobranchia</taxon>
        <taxon>Pteriomorphia</taxon>
        <taxon>Mytilida</taxon>
        <taxon>Mytiloidea</taxon>
        <taxon>Mytilidae</taxon>
        <taxon>Mytilinae</taxon>
        <taxon>Mytilus</taxon>
    </lineage>
</organism>
<evidence type="ECO:0000256" key="1">
    <source>
        <dbReference type="SAM" id="MobiDB-lite"/>
    </source>
</evidence>
<protein>
    <submittedName>
        <fullName evidence="2">Uncharacterized protein</fullName>
    </submittedName>
</protein>
<proteinExistence type="predicted"/>
<name>A0A8B6EVZ5_MYTGA</name>
<gene>
    <name evidence="2" type="ORF">MGAL_10B004111</name>
</gene>
<accession>A0A8B6EVZ5</accession>
<feature type="compositionally biased region" description="Basic residues" evidence="1">
    <location>
        <begin position="85"/>
        <end position="95"/>
    </location>
</feature>
<comment type="caution">
    <text evidence="2">The sequence shown here is derived from an EMBL/GenBank/DDBJ whole genome shotgun (WGS) entry which is preliminary data.</text>
</comment>
<reference evidence="2" key="1">
    <citation type="submission" date="2018-11" db="EMBL/GenBank/DDBJ databases">
        <authorList>
            <person name="Alioto T."/>
            <person name="Alioto T."/>
        </authorList>
    </citation>
    <scope>NUCLEOTIDE SEQUENCE</scope>
</reference>
<feature type="compositionally biased region" description="Polar residues" evidence="1">
    <location>
        <begin position="72"/>
        <end position="84"/>
    </location>
</feature>
<dbReference type="OrthoDB" id="6075577at2759"/>
<feature type="region of interest" description="Disordered" evidence="1">
    <location>
        <begin position="67"/>
        <end position="95"/>
    </location>
</feature>
<evidence type="ECO:0000313" key="3">
    <source>
        <dbReference type="Proteomes" id="UP000596742"/>
    </source>
</evidence>